<name>A0ABU3L5W7_9FLAO</name>
<feature type="domain" description="Lipid/polyisoprenoid-binding YceI-like" evidence="2">
    <location>
        <begin position="37"/>
        <end position="185"/>
    </location>
</feature>
<evidence type="ECO:0000313" key="4">
    <source>
        <dbReference type="Proteomes" id="UP001250656"/>
    </source>
</evidence>
<proteinExistence type="predicted"/>
<sequence>MKNIYHHCYVILLLAFFMLYGQLLNGQKRYLDKKGTIVFEASEEFFEEVKAKSESVTAILDPAKNEIASLALIRGFRFKNSLMQEHFNENYIESDLYPKAIFRGEILDFDINELGSTGKEYTIKGVLEIRERKKTIEPIVQIQKIDNVISLQGRFEVRPKDFDIQIPKIVENKIAKVVNVRFDFKLAANENE</sequence>
<dbReference type="Proteomes" id="UP001250656">
    <property type="component" value="Unassembled WGS sequence"/>
</dbReference>
<dbReference type="EMBL" id="JAVTTP010000001">
    <property type="protein sequence ID" value="MDT7828638.1"/>
    <property type="molecule type" value="Genomic_DNA"/>
</dbReference>
<organism evidence="3 4">
    <name type="scientific">Pricia mediterranea</name>
    <dbReference type="NCBI Taxonomy" id="3076079"/>
    <lineage>
        <taxon>Bacteria</taxon>
        <taxon>Pseudomonadati</taxon>
        <taxon>Bacteroidota</taxon>
        <taxon>Flavobacteriia</taxon>
        <taxon>Flavobacteriales</taxon>
        <taxon>Flavobacteriaceae</taxon>
        <taxon>Pricia</taxon>
    </lineage>
</organism>
<keyword evidence="1" id="KW-0812">Transmembrane</keyword>
<gene>
    <name evidence="3" type="ORF">RQM65_08175</name>
</gene>
<evidence type="ECO:0000313" key="3">
    <source>
        <dbReference type="EMBL" id="MDT7828638.1"/>
    </source>
</evidence>
<dbReference type="Pfam" id="PF04264">
    <property type="entry name" value="YceI"/>
    <property type="match status" value="1"/>
</dbReference>
<dbReference type="RefSeq" id="WP_314014053.1">
    <property type="nucleotide sequence ID" value="NZ_JAVTTP010000001.1"/>
</dbReference>
<keyword evidence="1" id="KW-0472">Membrane</keyword>
<keyword evidence="1" id="KW-1133">Transmembrane helix</keyword>
<protein>
    <submittedName>
        <fullName evidence="3">YceI family protein</fullName>
    </submittedName>
</protein>
<reference evidence="3 4" key="1">
    <citation type="submission" date="2023-09" db="EMBL/GenBank/DDBJ databases">
        <title>Novel taxa isolated from Blanes Bay.</title>
        <authorList>
            <person name="Rey-Velasco X."/>
            <person name="Lucena T."/>
        </authorList>
    </citation>
    <scope>NUCLEOTIDE SEQUENCE [LARGE SCALE GENOMIC DNA]</scope>
    <source>
        <strain evidence="3 4">S334</strain>
    </source>
</reference>
<dbReference type="SUPFAM" id="SSF101874">
    <property type="entry name" value="YceI-like"/>
    <property type="match status" value="1"/>
</dbReference>
<dbReference type="Gene3D" id="2.40.128.110">
    <property type="entry name" value="Lipid/polyisoprenoid-binding, YceI-like"/>
    <property type="match status" value="1"/>
</dbReference>
<evidence type="ECO:0000259" key="2">
    <source>
        <dbReference type="Pfam" id="PF04264"/>
    </source>
</evidence>
<accession>A0ABU3L5W7</accession>
<dbReference type="InterPro" id="IPR036761">
    <property type="entry name" value="TTHA0802/YceI-like_sf"/>
</dbReference>
<dbReference type="InterPro" id="IPR007372">
    <property type="entry name" value="Lipid/polyisoprenoid-bd_YceI"/>
</dbReference>
<keyword evidence="4" id="KW-1185">Reference proteome</keyword>
<comment type="caution">
    <text evidence="3">The sequence shown here is derived from an EMBL/GenBank/DDBJ whole genome shotgun (WGS) entry which is preliminary data.</text>
</comment>
<feature type="transmembrane region" description="Helical" evidence="1">
    <location>
        <begin position="6"/>
        <end position="24"/>
    </location>
</feature>
<evidence type="ECO:0000256" key="1">
    <source>
        <dbReference type="SAM" id="Phobius"/>
    </source>
</evidence>